<dbReference type="InterPro" id="IPR019734">
    <property type="entry name" value="TPR_rpt"/>
</dbReference>
<feature type="repeat" description="TPR" evidence="1">
    <location>
        <begin position="127"/>
        <end position="160"/>
    </location>
</feature>
<reference evidence="2 3" key="1">
    <citation type="submission" date="2016-10" db="EMBL/GenBank/DDBJ databases">
        <authorList>
            <person name="de Groot N.N."/>
        </authorList>
    </citation>
    <scope>NUCLEOTIDE SEQUENCE [LARGE SCALE GENOMIC DNA]</scope>
    <source>
        <strain evidence="2 3">Vu-144</strain>
    </source>
</reference>
<evidence type="ECO:0000313" key="3">
    <source>
        <dbReference type="Proteomes" id="UP000199041"/>
    </source>
</evidence>
<proteinExistence type="predicted"/>
<sequence length="281" mass="32060">MCPTLRAQSSDEQNGQQSSLQFNCPIISALDHWVAFPMQKDSAYPFGYIYLDIQAGVTLEYAGSFKITKSGDFALVPGSLPKDAGVKIRMEPGPRLLAFIPGGQFGALKIQKVPSWRKNYDYDSSKPEVLYQLGFTYNAWQQYNKALNYLQRAQQLNPDIQGLNTELAFAYNALYLFDSAELILSKEMKLHPKDDYTTKEYIYTASHNKHIKQAIDAFENMLKIKPGYSYAAESTINIMGFYYLQKDKANFENWYNRFQGMPSKSKEELNMASAMRDALDK</sequence>
<dbReference type="Gene3D" id="1.25.40.10">
    <property type="entry name" value="Tetratricopeptide repeat domain"/>
    <property type="match status" value="1"/>
</dbReference>
<dbReference type="InterPro" id="IPR011990">
    <property type="entry name" value="TPR-like_helical_dom_sf"/>
</dbReference>
<evidence type="ECO:0000313" key="2">
    <source>
        <dbReference type="EMBL" id="SEA22700.1"/>
    </source>
</evidence>
<dbReference type="PROSITE" id="PS50293">
    <property type="entry name" value="TPR_REGION"/>
    <property type="match status" value="1"/>
</dbReference>
<protein>
    <submittedName>
        <fullName evidence="2">Tetratricopeptide repeat-containing protein</fullName>
    </submittedName>
</protein>
<dbReference type="STRING" id="551991.SAMN05192529_11113"/>
<dbReference type="PROSITE" id="PS50005">
    <property type="entry name" value="TPR"/>
    <property type="match status" value="1"/>
</dbReference>
<dbReference type="Pfam" id="PF00515">
    <property type="entry name" value="TPR_1"/>
    <property type="match status" value="1"/>
</dbReference>
<dbReference type="Proteomes" id="UP000199041">
    <property type="component" value="Unassembled WGS sequence"/>
</dbReference>
<keyword evidence="1" id="KW-0802">TPR repeat</keyword>
<accession>A0A1H3ZG64</accession>
<organism evidence="2 3">
    <name type="scientific">Arachidicoccus rhizosphaerae</name>
    <dbReference type="NCBI Taxonomy" id="551991"/>
    <lineage>
        <taxon>Bacteria</taxon>
        <taxon>Pseudomonadati</taxon>
        <taxon>Bacteroidota</taxon>
        <taxon>Chitinophagia</taxon>
        <taxon>Chitinophagales</taxon>
        <taxon>Chitinophagaceae</taxon>
        <taxon>Arachidicoccus</taxon>
    </lineage>
</organism>
<dbReference type="SUPFAM" id="SSF48452">
    <property type="entry name" value="TPR-like"/>
    <property type="match status" value="1"/>
</dbReference>
<dbReference type="AlphaFoldDB" id="A0A1H3ZG64"/>
<evidence type="ECO:0000256" key="1">
    <source>
        <dbReference type="PROSITE-ProRule" id="PRU00339"/>
    </source>
</evidence>
<keyword evidence="3" id="KW-1185">Reference proteome</keyword>
<gene>
    <name evidence="2" type="ORF">SAMN05192529_11113</name>
</gene>
<name>A0A1H3ZG64_9BACT</name>
<dbReference type="EMBL" id="FNQY01000011">
    <property type="protein sequence ID" value="SEA22700.1"/>
    <property type="molecule type" value="Genomic_DNA"/>
</dbReference>
<dbReference type="SMART" id="SM00028">
    <property type="entry name" value="TPR"/>
    <property type="match status" value="1"/>
</dbReference>